<dbReference type="EMBL" id="CP023699">
    <property type="protein sequence ID" value="QEU94479.1"/>
    <property type="molecule type" value="Genomic_DNA"/>
</dbReference>
<reference evidence="1 2" key="1">
    <citation type="submission" date="2017-09" db="EMBL/GenBank/DDBJ databases">
        <authorList>
            <person name="Lee N."/>
            <person name="Cho B.-K."/>
        </authorList>
    </citation>
    <scope>NUCLEOTIDE SEQUENCE [LARGE SCALE GENOMIC DNA]</scope>
    <source>
        <strain evidence="1 2">ATCC 12853</strain>
    </source>
</reference>
<name>A0A5J6GG45_STRKN</name>
<dbReference type="KEGG" id="ska:CP970_29465"/>
<organism evidence="1 2">
    <name type="scientific">Streptomyces kanamyceticus</name>
    <dbReference type="NCBI Taxonomy" id="1967"/>
    <lineage>
        <taxon>Bacteria</taxon>
        <taxon>Bacillati</taxon>
        <taxon>Actinomycetota</taxon>
        <taxon>Actinomycetes</taxon>
        <taxon>Kitasatosporales</taxon>
        <taxon>Streptomycetaceae</taxon>
        <taxon>Streptomyces</taxon>
    </lineage>
</organism>
<keyword evidence="2" id="KW-1185">Reference proteome</keyword>
<protein>
    <submittedName>
        <fullName evidence="1">Uncharacterized protein</fullName>
    </submittedName>
</protein>
<dbReference type="AlphaFoldDB" id="A0A5J6GG45"/>
<dbReference type="RefSeq" id="WP_055549874.1">
    <property type="nucleotide sequence ID" value="NZ_CP023699.1"/>
</dbReference>
<evidence type="ECO:0000313" key="1">
    <source>
        <dbReference type="EMBL" id="QEU94479.1"/>
    </source>
</evidence>
<accession>A0A5J6GG45</accession>
<dbReference type="Proteomes" id="UP000325529">
    <property type="component" value="Chromosome"/>
</dbReference>
<sequence length="136" mass="14660">MSYGLTLYRFVDGELSGVDIETVRTLLAAYDAAPGRAAEDSPEFWVRAPDGSEAEVSVSDSIITVERPQAGEVWKVIIGLINQTGTGVLLTDGRFLCPEVMRGHLPEGMANDSVFVPEITLEALERIAGPFTHPLA</sequence>
<dbReference type="OrthoDB" id="3380325at2"/>
<gene>
    <name evidence="1" type="ORF">CP970_29465</name>
</gene>
<evidence type="ECO:0000313" key="2">
    <source>
        <dbReference type="Proteomes" id="UP000325529"/>
    </source>
</evidence>
<proteinExistence type="predicted"/>